<dbReference type="AlphaFoldDB" id="A0A4Z2H9X4"/>
<comment type="caution">
    <text evidence="1">The sequence shown here is derived from an EMBL/GenBank/DDBJ whole genome shotgun (WGS) entry which is preliminary data.</text>
</comment>
<proteinExistence type="predicted"/>
<gene>
    <name evidence="1" type="ORF">EYF80_027147</name>
</gene>
<sequence length="116" mass="13068">MLYGVEVANLGKTGDWCVLRSARSERRKLLSKRDSLLQPLESEKTRNSDRYLTSGLEPYMALPARLLPADRDRAAAERDSLPLISGSPSLLLYCCKLCLRKSRKLPHEDCVPPLVQ</sequence>
<accession>A0A4Z2H9X4</accession>
<name>A0A4Z2H9X4_9TELE</name>
<evidence type="ECO:0000313" key="2">
    <source>
        <dbReference type="Proteomes" id="UP000314294"/>
    </source>
</evidence>
<keyword evidence="2" id="KW-1185">Reference proteome</keyword>
<reference evidence="1 2" key="1">
    <citation type="submission" date="2019-03" db="EMBL/GenBank/DDBJ databases">
        <title>First draft genome of Liparis tanakae, snailfish: a comprehensive survey of snailfish specific genes.</title>
        <authorList>
            <person name="Kim W."/>
            <person name="Song I."/>
            <person name="Jeong J.-H."/>
            <person name="Kim D."/>
            <person name="Kim S."/>
            <person name="Ryu S."/>
            <person name="Song J.Y."/>
            <person name="Lee S.K."/>
        </authorList>
    </citation>
    <scope>NUCLEOTIDE SEQUENCE [LARGE SCALE GENOMIC DNA]</scope>
    <source>
        <tissue evidence="1">Muscle</tissue>
    </source>
</reference>
<dbReference type="EMBL" id="SRLO01000289">
    <property type="protein sequence ID" value="TNN62629.1"/>
    <property type="molecule type" value="Genomic_DNA"/>
</dbReference>
<evidence type="ECO:0000313" key="1">
    <source>
        <dbReference type="EMBL" id="TNN62629.1"/>
    </source>
</evidence>
<dbReference type="Proteomes" id="UP000314294">
    <property type="component" value="Unassembled WGS sequence"/>
</dbReference>
<organism evidence="1 2">
    <name type="scientific">Liparis tanakae</name>
    <name type="common">Tanaka's snailfish</name>
    <dbReference type="NCBI Taxonomy" id="230148"/>
    <lineage>
        <taxon>Eukaryota</taxon>
        <taxon>Metazoa</taxon>
        <taxon>Chordata</taxon>
        <taxon>Craniata</taxon>
        <taxon>Vertebrata</taxon>
        <taxon>Euteleostomi</taxon>
        <taxon>Actinopterygii</taxon>
        <taxon>Neopterygii</taxon>
        <taxon>Teleostei</taxon>
        <taxon>Neoteleostei</taxon>
        <taxon>Acanthomorphata</taxon>
        <taxon>Eupercaria</taxon>
        <taxon>Perciformes</taxon>
        <taxon>Cottioidei</taxon>
        <taxon>Cottales</taxon>
        <taxon>Liparidae</taxon>
        <taxon>Liparis</taxon>
    </lineage>
</organism>
<protein>
    <submittedName>
        <fullName evidence="1">Uncharacterized protein</fullName>
    </submittedName>
</protein>